<gene>
    <name evidence="1" type="ORF">H2198_008390</name>
</gene>
<protein>
    <submittedName>
        <fullName evidence="1">Uncharacterized protein</fullName>
    </submittedName>
</protein>
<dbReference type="EMBL" id="JAPDRQ010000203">
    <property type="protein sequence ID" value="KAJ9652351.1"/>
    <property type="molecule type" value="Genomic_DNA"/>
</dbReference>
<proteinExistence type="predicted"/>
<comment type="caution">
    <text evidence="1">The sequence shown here is derived from an EMBL/GenBank/DDBJ whole genome shotgun (WGS) entry which is preliminary data.</text>
</comment>
<evidence type="ECO:0000313" key="2">
    <source>
        <dbReference type="Proteomes" id="UP001172386"/>
    </source>
</evidence>
<dbReference type="Proteomes" id="UP001172386">
    <property type="component" value="Unassembled WGS sequence"/>
</dbReference>
<sequence length="534" mass="57538">MKSIYAVLLFLLVTFTNAQHIDVILAEQDGVSLFTDLLAQWPDLVDSLNKGVHTVLVPTDAAINEAKSLMPEIFADNTSTRALVEYHILKDTHPSASFSNRSQLVSTLLNNTAFTNVTGGQRVELVRKDGQPTFLSAVKAESRISHGDVLYVGGVIHIIDAVLQIPVSVPSTITKAKLTDLVALLDKGNWLTPNSVAYNLTLYTPDLTILGPNNPQYGADFTGWNGLSQEQLDEIFLYHAVPRVIYTTDMKNNSQLPTRANKSITARDYDSATSSESAIFLDQGLLTGANYITSNGVLHILDRILDPSHAGATPISSDVDAAVGLEITQPKQGLTTAAVVGIVIGILAILVTAGLVLALRIRLNRKRQLGTAGNKVSGAISSSRYRQMPPDYQTAVQLPNTTPSRTSQHISIIAARANAPLPPRPRSVARSVASLRGAIWPSRPPQHSIIELDAKDAAYHVTVSEIDSSLSNGGELRPGTAGGGGGETRPIRTPPELDSVERMRRHSSGHSHVSITIQNHGDRPIKHIGFQAQY</sequence>
<organism evidence="1 2">
    <name type="scientific">Neophaeococcomyces mojaviensis</name>
    <dbReference type="NCBI Taxonomy" id="3383035"/>
    <lineage>
        <taxon>Eukaryota</taxon>
        <taxon>Fungi</taxon>
        <taxon>Dikarya</taxon>
        <taxon>Ascomycota</taxon>
        <taxon>Pezizomycotina</taxon>
        <taxon>Eurotiomycetes</taxon>
        <taxon>Chaetothyriomycetidae</taxon>
        <taxon>Chaetothyriales</taxon>
        <taxon>Chaetothyriales incertae sedis</taxon>
        <taxon>Neophaeococcomyces</taxon>
    </lineage>
</organism>
<reference evidence="1" key="1">
    <citation type="submission" date="2022-10" db="EMBL/GenBank/DDBJ databases">
        <title>Culturing micro-colonial fungi from biological soil crusts in the Mojave desert and describing Neophaeococcomyces mojavensis, and introducing the new genera and species Taxawa tesnikishii.</title>
        <authorList>
            <person name="Kurbessoian T."/>
            <person name="Stajich J.E."/>
        </authorList>
    </citation>
    <scope>NUCLEOTIDE SEQUENCE</scope>
    <source>
        <strain evidence="1">JES_112</strain>
    </source>
</reference>
<evidence type="ECO:0000313" key="1">
    <source>
        <dbReference type="EMBL" id="KAJ9652351.1"/>
    </source>
</evidence>
<keyword evidence="2" id="KW-1185">Reference proteome</keyword>
<accession>A0ACC2ZXC3</accession>
<name>A0ACC2ZXC3_9EURO</name>